<feature type="non-terminal residue" evidence="1">
    <location>
        <position position="64"/>
    </location>
</feature>
<evidence type="ECO:0000313" key="1">
    <source>
        <dbReference type="EMBL" id="SVD21311.1"/>
    </source>
</evidence>
<dbReference type="AlphaFoldDB" id="A0A382TIR2"/>
<sequence>MRENMSILPNADQINELLEWPEDTPVCMVNILRFKDGKESAYKNYSREVFKLVEKIGGKIIFSS</sequence>
<dbReference type="Gene3D" id="3.30.70.100">
    <property type="match status" value="1"/>
</dbReference>
<dbReference type="EMBL" id="UINC01136502">
    <property type="protein sequence ID" value="SVD21311.1"/>
    <property type="molecule type" value="Genomic_DNA"/>
</dbReference>
<gene>
    <name evidence="1" type="ORF">METZ01_LOCUS374165</name>
</gene>
<protein>
    <recommendedName>
        <fullName evidence="2">DUF1330 domain-containing protein</fullName>
    </recommendedName>
</protein>
<reference evidence="1" key="1">
    <citation type="submission" date="2018-05" db="EMBL/GenBank/DDBJ databases">
        <authorList>
            <person name="Lanie J.A."/>
            <person name="Ng W.-L."/>
            <person name="Kazmierczak K.M."/>
            <person name="Andrzejewski T.M."/>
            <person name="Davidsen T.M."/>
            <person name="Wayne K.J."/>
            <person name="Tettelin H."/>
            <person name="Glass J.I."/>
            <person name="Rusch D."/>
            <person name="Podicherti R."/>
            <person name="Tsui H.-C.T."/>
            <person name="Winkler M.E."/>
        </authorList>
    </citation>
    <scope>NUCLEOTIDE SEQUENCE</scope>
</reference>
<accession>A0A382TIR2</accession>
<evidence type="ECO:0008006" key="2">
    <source>
        <dbReference type="Google" id="ProtNLM"/>
    </source>
</evidence>
<name>A0A382TIR2_9ZZZZ</name>
<organism evidence="1">
    <name type="scientific">marine metagenome</name>
    <dbReference type="NCBI Taxonomy" id="408172"/>
    <lineage>
        <taxon>unclassified sequences</taxon>
        <taxon>metagenomes</taxon>
        <taxon>ecological metagenomes</taxon>
    </lineage>
</organism>
<proteinExistence type="predicted"/>